<evidence type="ECO:0000256" key="5">
    <source>
        <dbReference type="ARBA" id="ARBA00023002"/>
    </source>
</evidence>
<keyword evidence="3" id="KW-0288">FMN</keyword>
<evidence type="ECO:0000256" key="3">
    <source>
        <dbReference type="ARBA" id="ARBA00022643"/>
    </source>
</evidence>
<keyword evidence="8" id="KW-1185">Reference proteome</keyword>
<dbReference type="GO" id="GO:0010181">
    <property type="term" value="F:FMN binding"/>
    <property type="evidence" value="ECO:0007669"/>
    <property type="project" value="InterPro"/>
</dbReference>
<dbReference type="STRING" id="180163.SAMN02745174_00156"/>
<protein>
    <submittedName>
        <fullName evidence="7">2,4-dienoyl-CoA reductase</fullName>
    </submittedName>
</protein>
<dbReference type="Proteomes" id="UP000191153">
    <property type="component" value="Unassembled WGS sequence"/>
</dbReference>
<accession>A0A1T4JXA2</accession>
<evidence type="ECO:0000256" key="4">
    <source>
        <dbReference type="ARBA" id="ARBA00022857"/>
    </source>
</evidence>
<evidence type="ECO:0000259" key="6">
    <source>
        <dbReference type="Pfam" id="PF00724"/>
    </source>
</evidence>
<gene>
    <name evidence="7" type="ORF">SAMN02745174_00156</name>
</gene>
<reference evidence="7 8" key="1">
    <citation type="submission" date="2017-02" db="EMBL/GenBank/DDBJ databases">
        <authorList>
            <person name="Peterson S.W."/>
        </authorList>
    </citation>
    <scope>NUCLEOTIDE SEQUENCE [LARGE SCALE GENOMIC DNA]</scope>
    <source>
        <strain evidence="7 8">ATCC 700028</strain>
    </source>
</reference>
<sequence length="319" mass="36346">MTRLFDSLKIKGLVAKNRVVLPPMVRFSVVEKDGFVTKGLVEWYEDVAKGDVGMIIVEASCVSEEGKLRDNQIGIWDDKFIPGLKKVAEVGKKYNVPTLIQIHHAGFKDKIKDVSEKILDEILEEFVIAFKRAKIAGFDGIEIHGAHTYLISQLNSRLWNKREDKYGGTFEKRMFFTKELIDRTKDLFDDKFILGYRMGGNEPTLEDGIEIAKYLEKIGVDLLHVSSGVPDPERKSPVKVDVPEEFPLDWVIYMGTVIKKHVNIPVIGVRNIKNEEQASWLIENNLLDFVAVGRGMIARPNWVQHGKKSYFKRTGIKVD</sequence>
<dbReference type="GO" id="GO:0003959">
    <property type="term" value="F:NADPH dehydrogenase activity"/>
    <property type="evidence" value="ECO:0007669"/>
    <property type="project" value="InterPro"/>
</dbReference>
<dbReference type="OrthoDB" id="9772736at2"/>
<dbReference type="SUPFAM" id="SSF51395">
    <property type="entry name" value="FMN-linked oxidoreductases"/>
    <property type="match status" value="1"/>
</dbReference>
<evidence type="ECO:0000313" key="7">
    <source>
        <dbReference type="EMBL" id="SJZ34820.1"/>
    </source>
</evidence>
<dbReference type="InterPro" id="IPR044152">
    <property type="entry name" value="YqjM-like"/>
</dbReference>
<dbReference type="RefSeq" id="WP_078692704.1">
    <property type="nucleotide sequence ID" value="NZ_FUWX01000004.1"/>
</dbReference>
<dbReference type="CDD" id="cd02803">
    <property type="entry name" value="OYE_like_FMN_family"/>
    <property type="match status" value="1"/>
</dbReference>
<name>A0A1T4JXA2_9FUSO</name>
<evidence type="ECO:0000256" key="2">
    <source>
        <dbReference type="ARBA" id="ARBA00022630"/>
    </source>
</evidence>
<dbReference type="PANTHER" id="PTHR43303:SF4">
    <property type="entry name" value="NADPH DEHYDROGENASE C23G7.10C-RELATED"/>
    <property type="match status" value="1"/>
</dbReference>
<keyword evidence="2" id="KW-0285">Flavoprotein</keyword>
<evidence type="ECO:0000256" key="1">
    <source>
        <dbReference type="ARBA" id="ARBA00001917"/>
    </source>
</evidence>
<dbReference type="Gene3D" id="3.20.20.70">
    <property type="entry name" value="Aldolase class I"/>
    <property type="match status" value="1"/>
</dbReference>
<dbReference type="PANTHER" id="PTHR43303">
    <property type="entry name" value="NADPH DEHYDROGENASE C23G7.10C-RELATED"/>
    <property type="match status" value="1"/>
</dbReference>
<comment type="cofactor">
    <cofactor evidence="1">
        <name>FMN</name>
        <dbReference type="ChEBI" id="CHEBI:58210"/>
    </cofactor>
</comment>
<feature type="domain" description="NADH:flavin oxidoreductase/NADH oxidase N-terminal" evidence="6">
    <location>
        <begin position="4"/>
        <end position="110"/>
    </location>
</feature>
<evidence type="ECO:0000313" key="8">
    <source>
        <dbReference type="Proteomes" id="UP000191153"/>
    </source>
</evidence>
<dbReference type="AlphaFoldDB" id="A0A1T4JXA2"/>
<feature type="domain" description="NADH:flavin oxidoreductase/NADH oxidase N-terminal" evidence="6">
    <location>
        <begin position="113"/>
        <end position="308"/>
    </location>
</feature>
<dbReference type="InterPro" id="IPR013785">
    <property type="entry name" value="Aldolase_TIM"/>
</dbReference>
<keyword evidence="5" id="KW-0560">Oxidoreductase</keyword>
<dbReference type="InterPro" id="IPR001155">
    <property type="entry name" value="OxRdtase_FMN_N"/>
</dbReference>
<dbReference type="GO" id="GO:0050661">
    <property type="term" value="F:NADP binding"/>
    <property type="evidence" value="ECO:0007669"/>
    <property type="project" value="InterPro"/>
</dbReference>
<proteinExistence type="predicted"/>
<organism evidence="7 8">
    <name type="scientific">Cetobacterium ceti</name>
    <dbReference type="NCBI Taxonomy" id="180163"/>
    <lineage>
        <taxon>Bacteria</taxon>
        <taxon>Fusobacteriati</taxon>
        <taxon>Fusobacteriota</taxon>
        <taxon>Fusobacteriia</taxon>
        <taxon>Fusobacteriales</taxon>
        <taxon>Fusobacteriaceae</taxon>
        <taxon>Cetobacterium</taxon>
    </lineage>
</organism>
<dbReference type="EMBL" id="FUWX01000004">
    <property type="protein sequence ID" value="SJZ34820.1"/>
    <property type="molecule type" value="Genomic_DNA"/>
</dbReference>
<keyword evidence="4" id="KW-0521">NADP</keyword>
<dbReference type="Pfam" id="PF00724">
    <property type="entry name" value="Oxidored_FMN"/>
    <property type="match status" value="2"/>
</dbReference>